<protein>
    <submittedName>
        <fullName evidence="1">Uncharacterized protein</fullName>
    </submittedName>
</protein>
<dbReference type="AlphaFoldDB" id="A0A8J5GRR7"/>
<dbReference type="EMBL" id="JACMSC010000009">
    <property type="protein sequence ID" value="KAG6508725.1"/>
    <property type="molecule type" value="Genomic_DNA"/>
</dbReference>
<proteinExistence type="predicted"/>
<organism evidence="1 2">
    <name type="scientific">Zingiber officinale</name>
    <name type="common">Ginger</name>
    <name type="synonym">Amomum zingiber</name>
    <dbReference type="NCBI Taxonomy" id="94328"/>
    <lineage>
        <taxon>Eukaryota</taxon>
        <taxon>Viridiplantae</taxon>
        <taxon>Streptophyta</taxon>
        <taxon>Embryophyta</taxon>
        <taxon>Tracheophyta</taxon>
        <taxon>Spermatophyta</taxon>
        <taxon>Magnoliopsida</taxon>
        <taxon>Liliopsida</taxon>
        <taxon>Zingiberales</taxon>
        <taxon>Zingiberaceae</taxon>
        <taxon>Zingiber</taxon>
    </lineage>
</organism>
<evidence type="ECO:0000313" key="1">
    <source>
        <dbReference type="EMBL" id="KAG6508725.1"/>
    </source>
</evidence>
<sequence length="189" mass="21003">MRYEKLSERGAEADAESMRQLVPDNGSFVSSSTWWHEDFSGRRECSYLGGVEFYYHDGMSALTLVEVAELMACMAENKNLSYCRIVEVIAETTAPLLPMEELLAKIKSDRYEDLKPPSSSSATQITASAKTSAMDVLLGESITENGPTTINPVLSAATQPHAVANTNLNHRSPFPMYGFFCYHLYEIKL</sequence>
<dbReference type="Proteomes" id="UP000734854">
    <property type="component" value="Unassembled WGS sequence"/>
</dbReference>
<keyword evidence="2" id="KW-1185">Reference proteome</keyword>
<accession>A0A8J5GRR7</accession>
<comment type="caution">
    <text evidence="1">The sequence shown here is derived from an EMBL/GenBank/DDBJ whole genome shotgun (WGS) entry which is preliminary data.</text>
</comment>
<reference evidence="1 2" key="1">
    <citation type="submission" date="2020-08" db="EMBL/GenBank/DDBJ databases">
        <title>Plant Genome Project.</title>
        <authorList>
            <person name="Zhang R.-G."/>
        </authorList>
    </citation>
    <scope>NUCLEOTIDE SEQUENCE [LARGE SCALE GENOMIC DNA]</scope>
    <source>
        <tissue evidence="1">Rhizome</tissue>
    </source>
</reference>
<gene>
    <name evidence="1" type="ORF">ZIOFF_034105</name>
</gene>
<dbReference type="PANTHER" id="PTHR47285:SF1">
    <property type="entry name" value="PROTEIN TIC 62, CHLOROPLASTIC"/>
    <property type="match status" value="1"/>
</dbReference>
<dbReference type="InterPro" id="IPR044719">
    <property type="entry name" value="TIC62"/>
</dbReference>
<name>A0A8J5GRR7_ZINOF</name>
<dbReference type="PANTHER" id="PTHR47285">
    <property type="entry name" value="PROTEIN TIC 62, CHLOROPLASTIC"/>
    <property type="match status" value="1"/>
</dbReference>
<evidence type="ECO:0000313" key="2">
    <source>
        <dbReference type="Proteomes" id="UP000734854"/>
    </source>
</evidence>